<dbReference type="Proteomes" id="UP001314903">
    <property type="component" value="Unassembled WGS sequence"/>
</dbReference>
<dbReference type="PANTHER" id="PTHR30417:SF1">
    <property type="entry name" value="N-ACETYLMURAMOYL-L-ALANINE AMIDASE AMID"/>
    <property type="match status" value="1"/>
</dbReference>
<accession>A0ABS4KLL9</accession>
<keyword evidence="4" id="KW-0961">Cell wall biogenesis/degradation</keyword>
<dbReference type="Pfam" id="PF01510">
    <property type="entry name" value="Amidase_2"/>
    <property type="match status" value="1"/>
</dbReference>
<protein>
    <recommendedName>
        <fullName evidence="2">N-acetylmuramoyl-L-alanine amidase</fullName>
        <ecNumber evidence="2">3.5.1.28</ecNumber>
    </recommendedName>
</protein>
<dbReference type="InterPro" id="IPR002502">
    <property type="entry name" value="Amidase_domain"/>
</dbReference>
<dbReference type="SMART" id="SM00644">
    <property type="entry name" value="Ami_2"/>
    <property type="match status" value="1"/>
</dbReference>
<dbReference type="CDD" id="cd06583">
    <property type="entry name" value="PGRP"/>
    <property type="match status" value="1"/>
</dbReference>
<dbReference type="PANTHER" id="PTHR30417">
    <property type="entry name" value="N-ACETYLMURAMOYL-L-ALANINE AMIDASE AMID"/>
    <property type="match status" value="1"/>
</dbReference>
<dbReference type="SUPFAM" id="SSF55846">
    <property type="entry name" value="N-acetylmuramoyl-L-alanine amidase-like"/>
    <property type="match status" value="1"/>
</dbReference>
<keyword evidence="7" id="KW-1185">Reference proteome</keyword>
<keyword evidence="3" id="KW-0378">Hydrolase</keyword>
<comment type="catalytic activity">
    <reaction evidence="1">
        <text>Hydrolyzes the link between N-acetylmuramoyl residues and L-amino acid residues in certain cell-wall glycopeptides.</text>
        <dbReference type="EC" id="3.5.1.28"/>
    </reaction>
</comment>
<evidence type="ECO:0000256" key="4">
    <source>
        <dbReference type="ARBA" id="ARBA00023316"/>
    </source>
</evidence>
<reference evidence="6 7" key="1">
    <citation type="submission" date="2021-03" db="EMBL/GenBank/DDBJ databases">
        <title>Genomic Encyclopedia of Type Strains, Phase IV (KMG-IV): sequencing the most valuable type-strain genomes for metagenomic binning, comparative biology and taxonomic classification.</title>
        <authorList>
            <person name="Goeker M."/>
        </authorList>
    </citation>
    <scope>NUCLEOTIDE SEQUENCE [LARGE SCALE GENOMIC DNA]</scope>
    <source>
        <strain evidence="6 7">DSM 27512</strain>
    </source>
</reference>
<evidence type="ECO:0000313" key="6">
    <source>
        <dbReference type="EMBL" id="MBP2028683.1"/>
    </source>
</evidence>
<dbReference type="InterPro" id="IPR036505">
    <property type="entry name" value="Amidase/PGRP_sf"/>
</dbReference>
<sequence length="244" mass="28400">MEIKTRYMTRNDCYRSGRKITPKGIMIHSTATPGVMAGAWFDRWNKSYKAKEINRQVCVHAFVDDKEVWQYLPWDHRGWHAGGKANDSYIGIEICEPSGFFYSHNVMIGYDAKENSLYYRQAFNNAVDLCVFLCKEYRLTEKDIIGHFEGHKMGIASNHADPNHWFSKHKDNMDTFRKAVKERLENDYELELAVRILAERGIINTPYYWMDNAREGKNIRGDYAGILIKRMAALCSDMYGGIKL</sequence>
<name>A0ABS4KLL9_9FIRM</name>
<comment type="caution">
    <text evidence="6">The sequence shown here is derived from an EMBL/GenBank/DDBJ whole genome shotgun (WGS) entry which is preliminary data.</text>
</comment>
<gene>
    <name evidence="6" type="ORF">J2Z35_002513</name>
</gene>
<dbReference type="Gene3D" id="3.40.80.10">
    <property type="entry name" value="Peptidoglycan recognition protein-like"/>
    <property type="match status" value="1"/>
</dbReference>
<proteinExistence type="predicted"/>
<feature type="domain" description="N-acetylmuramoyl-L-alanine amidase" evidence="5">
    <location>
        <begin position="8"/>
        <end position="163"/>
    </location>
</feature>
<evidence type="ECO:0000256" key="3">
    <source>
        <dbReference type="ARBA" id="ARBA00022801"/>
    </source>
</evidence>
<organism evidence="6 7">
    <name type="scientific">Acetoanaerobium pronyense</name>
    <dbReference type="NCBI Taxonomy" id="1482736"/>
    <lineage>
        <taxon>Bacteria</taxon>
        <taxon>Bacillati</taxon>
        <taxon>Bacillota</taxon>
        <taxon>Clostridia</taxon>
        <taxon>Peptostreptococcales</taxon>
        <taxon>Filifactoraceae</taxon>
        <taxon>Acetoanaerobium</taxon>
    </lineage>
</organism>
<dbReference type="EC" id="3.5.1.28" evidence="2"/>
<evidence type="ECO:0000256" key="2">
    <source>
        <dbReference type="ARBA" id="ARBA00011901"/>
    </source>
</evidence>
<evidence type="ECO:0000313" key="7">
    <source>
        <dbReference type="Proteomes" id="UP001314903"/>
    </source>
</evidence>
<dbReference type="RefSeq" id="WP_209661742.1">
    <property type="nucleotide sequence ID" value="NZ_JAGGLI010000036.1"/>
</dbReference>
<dbReference type="InterPro" id="IPR051206">
    <property type="entry name" value="NAMLAA_amidase_2"/>
</dbReference>
<dbReference type="EMBL" id="JAGGLI010000036">
    <property type="protein sequence ID" value="MBP2028683.1"/>
    <property type="molecule type" value="Genomic_DNA"/>
</dbReference>
<evidence type="ECO:0000256" key="1">
    <source>
        <dbReference type="ARBA" id="ARBA00001561"/>
    </source>
</evidence>
<evidence type="ECO:0000259" key="5">
    <source>
        <dbReference type="SMART" id="SM00644"/>
    </source>
</evidence>